<dbReference type="RefSeq" id="WP_054186356.1">
    <property type="nucleotide sequence ID" value="NZ_CP035000.1"/>
</dbReference>
<protein>
    <submittedName>
        <fullName evidence="2">SgcJ/EcaC family oxidoreductase</fullName>
    </submittedName>
</protein>
<dbReference type="KEGG" id="rad:CO657_28775"/>
<dbReference type="AlphaFoldDB" id="A0AAE5WSP4"/>
<dbReference type="PROSITE" id="PS51318">
    <property type="entry name" value="TAT"/>
    <property type="match status" value="1"/>
</dbReference>
<sequence length="165" mass="17602">MTNRSVPFTSSRREMLVASAALFATGIGGLGQVHAQGTTEMPLPRRPEDVTPYISSAITAGDLDAAMKVYVADAVFVTKPGTTVRGHEAIRASLSEFMQLKLPIKATDKQVLVSGDVALVISDWVMEGNGPDGKPLKLSGTSSDVVRRQADGVWRFVIDNPFGTI</sequence>
<dbReference type="InterPro" id="IPR032710">
    <property type="entry name" value="NTF2-like_dom_sf"/>
</dbReference>
<dbReference type="SUPFAM" id="SSF54427">
    <property type="entry name" value="NTF2-like"/>
    <property type="match status" value="1"/>
</dbReference>
<reference evidence="2 3" key="1">
    <citation type="submission" date="2019-01" db="EMBL/GenBank/DDBJ databases">
        <title>Genomic insights into the origins and evolution of symbiotic genes in the Phaseolus vulgaris microsymbionts.</title>
        <authorList>
            <person name="Tong W."/>
        </authorList>
    </citation>
    <scope>NUCLEOTIDE SEQUENCE [LARGE SCALE GENOMIC DNA]</scope>
    <source>
        <strain evidence="2 3">FH23</strain>
        <plasmid evidence="3">prapfh23b</plasmid>
    </source>
</reference>
<accession>A0AAE5WSP4</accession>
<keyword evidence="2" id="KW-0614">Plasmid</keyword>
<dbReference type="InterPro" id="IPR027843">
    <property type="entry name" value="DUF4440"/>
</dbReference>
<dbReference type="InterPro" id="IPR011944">
    <property type="entry name" value="Steroid_delta5-4_isomerase"/>
</dbReference>
<evidence type="ECO:0000313" key="3">
    <source>
        <dbReference type="Proteomes" id="UP000220927"/>
    </source>
</evidence>
<name>A0AAE5WSP4_9HYPH</name>
<geneLocation type="plasmid" evidence="3">
    <name>prapfh23b</name>
</geneLocation>
<dbReference type="InterPro" id="IPR006311">
    <property type="entry name" value="TAT_signal"/>
</dbReference>
<dbReference type="NCBIfam" id="TIGR02246">
    <property type="entry name" value="SgcJ/EcaC family oxidoreductase"/>
    <property type="match status" value="1"/>
</dbReference>
<dbReference type="EMBL" id="CP035000">
    <property type="protein sequence ID" value="QAS81846.1"/>
    <property type="molecule type" value="Genomic_DNA"/>
</dbReference>
<organism evidence="2 3">
    <name type="scientific">Rhizobium acidisoli</name>
    <dbReference type="NCBI Taxonomy" id="1538158"/>
    <lineage>
        <taxon>Bacteria</taxon>
        <taxon>Pseudomonadati</taxon>
        <taxon>Pseudomonadota</taxon>
        <taxon>Alphaproteobacteria</taxon>
        <taxon>Hyphomicrobiales</taxon>
        <taxon>Rhizobiaceae</taxon>
        <taxon>Rhizobium/Agrobacterium group</taxon>
        <taxon>Rhizobium</taxon>
    </lineage>
</organism>
<dbReference type="Pfam" id="PF14534">
    <property type="entry name" value="DUF4440"/>
    <property type="match status" value="1"/>
</dbReference>
<dbReference type="Gene3D" id="3.10.450.50">
    <property type="match status" value="1"/>
</dbReference>
<evidence type="ECO:0000259" key="1">
    <source>
        <dbReference type="Pfam" id="PF14534"/>
    </source>
</evidence>
<feature type="domain" description="DUF4440" evidence="1">
    <location>
        <begin position="56"/>
        <end position="155"/>
    </location>
</feature>
<keyword evidence="3" id="KW-1185">Reference proteome</keyword>
<proteinExistence type="predicted"/>
<dbReference type="Proteomes" id="UP000220927">
    <property type="component" value="Plasmid pRapFH23b"/>
</dbReference>
<evidence type="ECO:0000313" key="2">
    <source>
        <dbReference type="EMBL" id="QAS81846.1"/>
    </source>
</evidence>
<gene>
    <name evidence="2" type="ORF">CO657_28775</name>
</gene>